<name>A0A5C7FXX5_9BACT</name>
<evidence type="ECO:0000256" key="4">
    <source>
        <dbReference type="PROSITE-ProRule" id="PRU00339"/>
    </source>
</evidence>
<dbReference type="Gene3D" id="2.120.10.30">
    <property type="entry name" value="TolB, C-terminal domain"/>
    <property type="match status" value="1"/>
</dbReference>
<evidence type="ECO:0000256" key="6">
    <source>
        <dbReference type="SAM" id="Phobius"/>
    </source>
</evidence>
<dbReference type="InterPro" id="IPR019734">
    <property type="entry name" value="TPR_rpt"/>
</dbReference>
<keyword evidence="6" id="KW-1133">Transmembrane helix</keyword>
<keyword evidence="2 5" id="KW-0472">Membrane</keyword>
<dbReference type="OrthoDB" id="9809364at2"/>
<evidence type="ECO:0000256" key="3">
    <source>
        <dbReference type="ARBA" id="ARBA00023237"/>
    </source>
</evidence>
<reference evidence="8 9" key="1">
    <citation type="submission" date="2019-08" db="EMBL/GenBank/DDBJ databases">
        <title>Lewinella sp. strain SSH13 Genome sequencing and assembly.</title>
        <authorList>
            <person name="Kim I."/>
        </authorList>
    </citation>
    <scope>NUCLEOTIDE SEQUENCE [LARGE SCALE GENOMIC DNA]</scope>
    <source>
        <strain evidence="8 9">SSH13</strain>
    </source>
</reference>
<dbReference type="GO" id="GO:0009279">
    <property type="term" value="C:cell outer membrane"/>
    <property type="evidence" value="ECO:0007669"/>
    <property type="project" value="UniProtKB-SubCell"/>
</dbReference>
<dbReference type="PANTHER" id="PTHR30329">
    <property type="entry name" value="STATOR ELEMENT OF FLAGELLAR MOTOR COMPLEX"/>
    <property type="match status" value="1"/>
</dbReference>
<feature type="transmembrane region" description="Helical" evidence="6">
    <location>
        <begin position="39"/>
        <end position="72"/>
    </location>
</feature>
<keyword evidence="4" id="KW-0802">TPR repeat</keyword>
<dbReference type="EMBL" id="VOXD01000002">
    <property type="protein sequence ID" value="TXF91353.1"/>
    <property type="molecule type" value="Genomic_DNA"/>
</dbReference>
<dbReference type="AlphaFoldDB" id="A0A5C7FXX5"/>
<dbReference type="InterPro" id="IPR011990">
    <property type="entry name" value="TPR-like_helical_dom_sf"/>
</dbReference>
<keyword evidence="6" id="KW-0812">Transmembrane</keyword>
<dbReference type="InterPro" id="IPR006665">
    <property type="entry name" value="OmpA-like"/>
</dbReference>
<dbReference type="Gene3D" id="3.30.1330.60">
    <property type="entry name" value="OmpA-like domain"/>
    <property type="match status" value="1"/>
</dbReference>
<keyword evidence="9" id="KW-1185">Reference proteome</keyword>
<feature type="domain" description="OmpA-like" evidence="7">
    <location>
        <begin position="617"/>
        <end position="728"/>
    </location>
</feature>
<organism evidence="8 9">
    <name type="scientific">Neolewinella aurantiaca</name>
    <dbReference type="NCBI Taxonomy" id="2602767"/>
    <lineage>
        <taxon>Bacteria</taxon>
        <taxon>Pseudomonadati</taxon>
        <taxon>Bacteroidota</taxon>
        <taxon>Saprospiria</taxon>
        <taxon>Saprospirales</taxon>
        <taxon>Lewinellaceae</taxon>
        <taxon>Neolewinella</taxon>
    </lineage>
</organism>
<evidence type="ECO:0000256" key="2">
    <source>
        <dbReference type="ARBA" id="ARBA00023136"/>
    </source>
</evidence>
<accession>A0A5C7FXX5</accession>
<dbReference type="Pfam" id="PF07676">
    <property type="entry name" value="PD40"/>
    <property type="match status" value="3"/>
</dbReference>
<keyword evidence="3" id="KW-0998">Cell outer membrane</keyword>
<dbReference type="Proteomes" id="UP000321907">
    <property type="component" value="Unassembled WGS sequence"/>
</dbReference>
<dbReference type="Gene3D" id="1.25.40.10">
    <property type="entry name" value="Tetratricopeptide repeat domain"/>
    <property type="match status" value="1"/>
</dbReference>
<comment type="subcellular location">
    <subcellularLocation>
        <location evidence="1">Cell outer membrane</location>
    </subcellularLocation>
</comment>
<proteinExistence type="predicted"/>
<dbReference type="PROSITE" id="PS50005">
    <property type="entry name" value="TPR"/>
    <property type="match status" value="1"/>
</dbReference>
<evidence type="ECO:0000256" key="5">
    <source>
        <dbReference type="PROSITE-ProRule" id="PRU00473"/>
    </source>
</evidence>
<feature type="repeat" description="TPR" evidence="4">
    <location>
        <begin position="154"/>
        <end position="187"/>
    </location>
</feature>
<comment type="caution">
    <text evidence="8">The sequence shown here is derived from an EMBL/GenBank/DDBJ whole genome shotgun (WGS) entry which is preliminary data.</text>
</comment>
<dbReference type="Pfam" id="PF00691">
    <property type="entry name" value="OmpA"/>
    <property type="match status" value="1"/>
</dbReference>
<dbReference type="CDD" id="cd07185">
    <property type="entry name" value="OmpA_C-like"/>
    <property type="match status" value="1"/>
</dbReference>
<evidence type="ECO:0000313" key="8">
    <source>
        <dbReference type="EMBL" id="TXF91353.1"/>
    </source>
</evidence>
<evidence type="ECO:0000256" key="1">
    <source>
        <dbReference type="ARBA" id="ARBA00004442"/>
    </source>
</evidence>
<evidence type="ECO:0000259" key="7">
    <source>
        <dbReference type="PROSITE" id="PS51123"/>
    </source>
</evidence>
<dbReference type="PANTHER" id="PTHR30329:SF21">
    <property type="entry name" value="LIPOPROTEIN YIAD-RELATED"/>
    <property type="match status" value="1"/>
</dbReference>
<protein>
    <submittedName>
        <fullName evidence="8">OmpA family protein</fullName>
    </submittedName>
</protein>
<dbReference type="InterPro" id="IPR011042">
    <property type="entry name" value="6-blade_b-propeller_TolB-like"/>
</dbReference>
<gene>
    <name evidence="8" type="ORF">FUA23_01255</name>
</gene>
<dbReference type="InterPro" id="IPR006664">
    <property type="entry name" value="OMP_bac"/>
</dbReference>
<dbReference type="PROSITE" id="PS51123">
    <property type="entry name" value="OMPA_2"/>
    <property type="match status" value="1"/>
</dbReference>
<dbReference type="InterPro" id="IPR036737">
    <property type="entry name" value="OmpA-like_sf"/>
</dbReference>
<dbReference type="SUPFAM" id="SSF48452">
    <property type="entry name" value="TPR-like"/>
    <property type="match status" value="1"/>
</dbReference>
<dbReference type="InterPro" id="IPR050330">
    <property type="entry name" value="Bact_OuterMem_StrucFunc"/>
</dbReference>
<dbReference type="PRINTS" id="PR01021">
    <property type="entry name" value="OMPADOMAIN"/>
</dbReference>
<sequence length="733" mass="81752">MHSFYLAAPPLAGPKLFLVISDNMMEGIGVAPLILQPNFVWVLPVLFLLYLPIIMFRTALSIILLCGLAVVLPARAQKGSNFAAANVAFDEGVQLLLAGKPKRAIKPFNEAIKQDTGYIAAYRFLGLSYDLLGNYSAAADAYLHVVNRDSTFSRLLYYQLGRVYYKMSRPELALHYLEQFQELQKRDIGDFGRNGEEEAAEERKVLSRLDGEIKAARITQDSSQFINVTKLFNLGFPVNTQQNDYFPFFANDPNRFLFTRQGQGQDEDLLIGRRKDAESEWFTSRFGSFNTLRPEGMCSIVRDGQRIYFTSCKGDEVVVAKGFRRTGNCDLYAGWLVDGKIQDIIPLPDYINSPESWETQAAISCDEQQLFFVSEREPSFGMTDIFVCDRLPDGSWSEPRNLGDGVNTPEAEEAPFLSDDGQTLYFSSTGHYSLGDEDIFASWWDNSQGRFTRALNLGPPVNGPHRELGFHLSADGKTGYVASDRPGGLGKLDIYGFKLSERLSSRPITYVSGFVTDSLTGEPIVDQVVKVGNGKVYRTNYEGRFFVCAPSGEPLPVGVEHPDYLPYARTFAVPRWDNVAPYRIDLFLSKDKVVAPPPPPPPPPPAMEEADIDTIQRRTRIKKRNYTVLFNFEDASLTPRAIEGLQIFVNEVKGRNIVNISVTGFTDSTGDAEFNLRLSQERAKAVGIHLQTAGVKANGFNIVGAGELPGASQRALNRKVEITVTYREIVKIN</sequence>
<dbReference type="SMART" id="SM00028">
    <property type="entry name" value="TPR"/>
    <property type="match status" value="3"/>
</dbReference>
<dbReference type="SUPFAM" id="SSF103088">
    <property type="entry name" value="OmpA-like"/>
    <property type="match status" value="1"/>
</dbReference>
<dbReference type="SUPFAM" id="SSF69304">
    <property type="entry name" value="Tricorn protease N-terminal domain"/>
    <property type="match status" value="1"/>
</dbReference>
<dbReference type="InterPro" id="IPR011659">
    <property type="entry name" value="WD40"/>
</dbReference>
<evidence type="ECO:0000313" key="9">
    <source>
        <dbReference type="Proteomes" id="UP000321907"/>
    </source>
</evidence>